<dbReference type="InterPro" id="IPR036397">
    <property type="entry name" value="RNaseH_sf"/>
</dbReference>
<dbReference type="InterPro" id="IPR002562">
    <property type="entry name" value="3'-5'_exonuclease_dom"/>
</dbReference>
<organism evidence="12 13">
    <name type="scientific">Dendrothele bispora (strain CBS 962.96)</name>
    <dbReference type="NCBI Taxonomy" id="1314807"/>
    <lineage>
        <taxon>Eukaryota</taxon>
        <taxon>Fungi</taxon>
        <taxon>Dikarya</taxon>
        <taxon>Basidiomycota</taxon>
        <taxon>Agaricomycotina</taxon>
        <taxon>Agaricomycetes</taxon>
        <taxon>Agaricomycetidae</taxon>
        <taxon>Agaricales</taxon>
        <taxon>Agaricales incertae sedis</taxon>
        <taxon>Dendrothele</taxon>
    </lineage>
</organism>
<keyword evidence="7" id="KW-0539">Nucleus</keyword>
<dbReference type="PANTHER" id="PTHR13620:SF109">
    <property type="entry name" value="3'-5' EXONUCLEASE"/>
    <property type="match status" value="1"/>
</dbReference>
<sequence length="491" mass="54119">MSSPQHPTWYTTTLATANTSLALLQPYDAHLGFDLEWKPNYVPGRPENPVALVQLASEHHTFLVQVSRMRPQFPLSVQQVLENPCIPKTGVGIQGDVKKLWSDCHVSVTSCVDLSLFARSVDYALFAQRLGPYKDVSLKIEAPRTLTPQASIAESNPESSGEPAAPNSAPPMPPSPHDARLWKGRYRDPIGLARLAKAYNNKELSKGRITRSNWEASLSAQQIEYAAEDARAGYTVYEHLLALFFTLPEDKRPKRKYYAFDCIQGELYLPLDPESREPIGPLLPQRTSWTKWSMQNPEYDPGPSPPKKDKRTKDNNGRGKEKEKENGNGNMDEDKNERPNINEAQDEEEISGSETTTSTPRRRPRRRRRKTRPNSNGDTLSMDLNSVDAAALPAQFISGGGGTAMTSSPAAFVSGYAQGIPVSGGVKLGMSAQRLHDQNPYLAHVTGTGTTRGGRGQGRGAEPGRRGSHRSGRYYGQGSQDSSNRGMNHVI</sequence>
<name>A0A4S8MSQ9_DENBC</name>
<dbReference type="Gene3D" id="3.30.420.10">
    <property type="entry name" value="Ribonuclease H-like superfamily/Ribonuclease H"/>
    <property type="match status" value="2"/>
</dbReference>
<evidence type="ECO:0000256" key="10">
    <source>
        <dbReference type="SAM" id="MobiDB-lite"/>
    </source>
</evidence>
<keyword evidence="5" id="KW-0269">Exonuclease</keyword>
<dbReference type="InterPro" id="IPR012337">
    <property type="entry name" value="RNaseH-like_sf"/>
</dbReference>
<evidence type="ECO:0000256" key="4">
    <source>
        <dbReference type="ARBA" id="ARBA00022801"/>
    </source>
</evidence>
<evidence type="ECO:0000256" key="5">
    <source>
        <dbReference type="ARBA" id="ARBA00022839"/>
    </source>
</evidence>
<feature type="compositionally biased region" description="Polar residues" evidence="10">
    <location>
        <begin position="374"/>
        <end position="383"/>
    </location>
</feature>
<evidence type="ECO:0000256" key="3">
    <source>
        <dbReference type="ARBA" id="ARBA00022723"/>
    </source>
</evidence>
<feature type="domain" description="3'-5' exonuclease" evidence="11">
    <location>
        <begin position="187"/>
        <end position="240"/>
    </location>
</feature>
<comment type="subcellular location">
    <subcellularLocation>
        <location evidence="1">Nucleus</location>
    </subcellularLocation>
</comment>
<feature type="non-terminal residue" evidence="12">
    <location>
        <position position="1"/>
    </location>
</feature>
<feature type="region of interest" description="Disordered" evidence="10">
    <location>
        <begin position="279"/>
        <end position="383"/>
    </location>
</feature>
<dbReference type="Pfam" id="PF01612">
    <property type="entry name" value="DNA_pol_A_exo1"/>
    <property type="match status" value="1"/>
</dbReference>
<dbReference type="CDD" id="cd06141">
    <property type="entry name" value="WRN_exo"/>
    <property type="match status" value="1"/>
</dbReference>
<evidence type="ECO:0000313" key="12">
    <source>
        <dbReference type="EMBL" id="THV06085.1"/>
    </source>
</evidence>
<feature type="region of interest" description="Disordered" evidence="10">
    <location>
        <begin position="445"/>
        <end position="491"/>
    </location>
</feature>
<feature type="compositionally biased region" description="Basic residues" evidence="10">
    <location>
        <begin position="360"/>
        <end position="372"/>
    </location>
</feature>
<feature type="compositionally biased region" description="Basic and acidic residues" evidence="10">
    <location>
        <begin position="311"/>
        <end position="340"/>
    </location>
</feature>
<evidence type="ECO:0000256" key="6">
    <source>
        <dbReference type="ARBA" id="ARBA00022842"/>
    </source>
</evidence>
<keyword evidence="13" id="KW-1185">Reference proteome</keyword>
<feature type="compositionally biased region" description="Polar residues" evidence="10">
    <location>
        <begin position="480"/>
        <end position="491"/>
    </location>
</feature>
<evidence type="ECO:0000256" key="9">
    <source>
        <dbReference type="ARBA" id="ARBA00042761"/>
    </source>
</evidence>
<dbReference type="GO" id="GO:0046872">
    <property type="term" value="F:metal ion binding"/>
    <property type="evidence" value="ECO:0007669"/>
    <property type="project" value="UniProtKB-KW"/>
</dbReference>
<feature type="compositionally biased region" description="Polar residues" evidence="10">
    <location>
        <begin position="285"/>
        <end position="296"/>
    </location>
</feature>
<dbReference type="GO" id="GO:0003676">
    <property type="term" value="F:nucleic acid binding"/>
    <property type="evidence" value="ECO:0007669"/>
    <property type="project" value="InterPro"/>
</dbReference>
<dbReference type="AlphaFoldDB" id="A0A4S8MSQ9"/>
<protein>
    <recommendedName>
        <fullName evidence="8">3'-5' exonuclease</fullName>
    </recommendedName>
    <alternativeName>
        <fullName evidence="9">Werner Syndrome-like exonuclease</fullName>
    </alternativeName>
</protein>
<keyword evidence="3" id="KW-0479">Metal-binding</keyword>
<evidence type="ECO:0000256" key="1">
    <source>
        <dbReference type="ARBA" id="ARBA00004123"/>
    </source>
</evidence>
<feature type="compositionally biased region" description="Gly residues" evidence="10">
    <location>
        <begin position="450"/>
        <end position="461"/>
    </location>
</feature>
<dbReference type="OrthoDB" id="1920326at2759"/>
<evidence type="ECO:0000256" key="7">
    <source>
        <dbReference type="ARBA" id="ARBA00023242"/>
    </source>
</evidence>
<dbReference type="PANTHER" id="PTHR13620">
    <property type="entry name" value="3-5 EXONUCLEASE"/>
    <property type="match status" value="1"/>
</dbReference>
<feature type="compositionally biased region" description="Polar residues" evidence="10">
    <location>
        <begin position="149"/>
        <end position="159"/>
    </location>
</feature>
<dbReference type="GO" id="GO:0008408">
    <property type="term" value="F:3'-5' exonuclease activity"/>
    <property type="evidence" value="ECO:0007669"/>
    <property type="project" value="InterPro"/>
</dbReference>
<reference evidence="12 13" key="1">
    <citation type="journal article" date="2019" name="Nat. Ecol. Evol.">
        <title>Megaphylogeny resolves global patterns of mushroom evolution.</title>
        <authorList>
            <person name="Varga T."/>
            <person name="Krizsan K."/>
            <person name="Foldi C."/>
            <person name="Dima B."/>
            <person name="Sanchez-Garcia M."/>
            <person name="Sanchez-Ramirez S."/>
            <person name="Szollosi G.J."/>
            <person name="Szarkandi J.G."/>
            <person name="Papp V."/>
            <person name="Albert L."/>
            <person name="Andreopoulos W."/>
            <person name="Angelini C."/>
            <person name="Antonin V."/>
            <person name="Barry K.W."/>
            <person name="Bougher N.L."/>
            <person name="Buchanan P."/>
            <person name="Buyck B."/>
            <person name="Bense V."/>
            <person name="Catcheside P."/>
            <person name="Chovatia M."/>
            <person name="Cooper J."/>
            <person name="Damon W."/>
            <person name="Desjardin D."/>
            <person name="Finy P."/>
            <person name="Geml J."/>
            <person name="Haridas S."/>
            <person name="Hughes K."/>
            <person name="Justo A."/>
            <person name="Karasinski D."/>
            <person name="Kautmanova I."/>
            <person name="Kiss B."/>
            <person name="Kocsube S."/>
            <person name="Kotiranta H."/>
            <person name="LaButti K.M."/>
            <person name="Lechner B.E."/>
            <person name="Liimatainen K."/>
            <person name="Lipzen A."/>
            <person name="Lukacs Z."/>
            <person name="Mihaltcheva S."/>
            <person name="Morgado L.N."/>
            <person name="Niskanen T."/>
            <person name="Noordeloos M.E."/>
            <person name="Ohm R.A."/>
            <person name="Ortiz-Santana B."/>
            <person name="Ovrebo C."/>
            <person name="Racz N."/>
            <person name="Riley R."/>
            <person name="Savchenko A."/>
            <person name="Shiryaev A."/>
            <person name="Soop K."/>
            <person name="Spirin V."/>
            <person name="Szebenyi C."/>
            <person name="Tomsovsky M."/>
            <person name="Tulloss R.E."/>
            <person name="Uehling J."/>
            <person name="Grigoriev I.V."/>
            <person name="Vagvolgyi C."/>
            <person name="Papp T."/>
            <person name="Martin F.M."/>
            <person name="Miettinen O."/>
            <person name="Hibbett D.S."/>
            <person name="Nagy L.G."/>
        </authorList>
    </citation>
    <scope>NUCLEOTIDE SEQUENCE [LARGE SCALE GENOMIC DNA]</scope>
    <source>
        <strain evidence="12 13">CBS 962.96</strain>
    </source>
</reference>
<evidence type="ECO:0000256" key="2">
    <source>
        <dbReference type="ARBA" id="ARBA00022722"/>
    </source>
</evidence>
<dbReference type="SUPFAM" id="SSF53098">
    <property type="entry name" value="Ribonuclease H-like"/>
    <property type="match status" value="1"/>
</dbReference>
<evidence type="ECO:0000259" key="11">
    <source>
        <dbReference type="Pfam" id="PF01612"/>
    </source>
</evidence>
<keyword evidence="6" id="KW-0460">Magnesium</keyword>
<evidence type="ECO:0000313" key="13">
    <source>
        <dbReference type="Proteomes" id="UP000297245"/>
    </source>
</evidence>
<feature type="region of interest" description="Disordered" evidence="10">
    <location>
        <begin position="149"/>
        <end position="180"/>
    </location>
</feature>
<dbReference type="GO" id="GO:0005634">
    <property type="term" value="C:nucleus"/>
    <property type="evidence" value="ECO:0007669"/>
    <property type="project" value="UniProtKB-SubCell"/>
</dbReference>
<proteinExistence type="predicted"/>
<dbReference type="GO" id="GO:0006139">
    <property type="term" value="P:nucleobase-containing compound metabolic process"/>
    <property type="evidence" value="ECO:0007669"/>
    <property type="project" value="InterPro"/>
</dbReference>
<accession>A0A4S8MSQ9</accession>
<evidence type="ECO:0000256" key="8">
    <source>
        <dbReference type="ARBA" id="ARBA00040531"/>
    </source>
</evidence>
<keyword evidence="2" id="KW-0540">Nuclease</keyword>
<keyword evidence="4" id="KW-0378">Hydrolase</keyword>
<dbReference type="EMBL" id="ML179045">
    <property type="protein sequence ID" value="THV06085.1"/>
    <property type="molecule type" value="Genomic_DNA"/>
</dbReference>
<dbReference type="Proteomes" id="UP000297245">
    <property type="component" value="Unassembled WGS sequence"/>
</dbReference>
<gene>
    <name evidence="12" type="ORF">K435DRAFT_712134</name>
</gene>
<dbReference type="InterPro" id="IPR051132">
    <property type="entry name" value="3-5_Exonuclease_domain"/>
</dbReference>